<dbReference type="PANTHER" id="PTHR33540">
    <property type="entry name" value="TRNA THREONYLCARBAMOYLADENOSINE BIOSYNTHESIS PROTEIN TSAE"/>
    <property type="match status" value="1"/>
</dbReference>
<comment type="subcellular location">
    <subcellularLocation>
        <location evidence="1">Cytoplasm</location>
    </subcellularLocation>
</comment>
<dbReference type="Pfam" id="PF02367">
    <property type="entry name" value="TsaE"/>
    <property type="match status" value="1"/>
</dbReference>
<dbReference type="PANTHER" id="PTHR33540:SF2">
    <property type="entry name" value="TRNA THREONYLCARBAMOYLADENOSINE BIOSYNTHESIS PROTEIN TSAE"/>
    <property type="match status" value="1"/>
</dbReference>
<keyword evidence="9" id="KW-0460">Magnesium</keyword>
<evidence type="ECO:0000256" key="3">
    <source>
        <dbReference type="ARBA" id="ARBA00019010"/>
    </source>
</evidence>
<dbReference type="GO" id="GO:0005524">
    <property type="term" value="F:ATP binding"/>
    <property type="evidence" value="ECO:0007669"/>
    <property type="project" value="UniProtKB-KW"/>
</dbReference>
<dbReference type="GO" id="GO:0005737">
    <property type="term" value="C:cytoplasm"/>
    <property type="evidence" value="ECO:0007669"/>
    <property type="project" value="UniProtKB-SubCell"/>
</dbReference>
<reference evidence="11 12" key="1">
    <citation type="submission" date="2006-02" db="EMBL/GenBank/DDBJ databases">
        <authorList>
            <person name="Pinhassi J."/>
            <person name="Pedros-Alio C."/>
            <person name="Ferriera S."/>
            <person name="Johnson J."/>
            <person name="Kravitz S."/>
            <person name="Halpern A."/>
            <person name="Remington K."/>
            <person name="Beeson K."/>
            <person name="Tran B."/>
            <person name="Rogers Y.-H."/>
            <person name="Friedman R."/>
            <person name="Venter J.C."/>
        </authorList>
    </citation>
    <scope>NUCLEOTIDE SEQUENCE [LARGE SCALE GENOMIC DNA]</scope>
    <source>
        <strain evidence="11 12">MED297</strain>
    </source>
</reference>
<keyword evidence="5" id="KW-0819">tRNA processing</keyword>
<evidence type="ECO:0000256" key="1">
    <source>
        <dbReference type="ARBA" id="ARBA00004496"/>
    </source>
</evidence>
<evidence type="ECO:0000313" key="12">
    <source>
        <dbReference type="Proteomes" id="UP000005953"/>
    </source>
</evidence>
<dbReference type="EMBL" id="AAOE01000009">
    <property type="protein sequence ID" value="EAR09588.1"/>
    <property type="molecule type" value="Genomic_DNA"/>
</dbReference>
<proteinExistence type="inferred from homology"/>
<name>A4BEB0_9GAMM</name>
<dbReference type="Gene3D" id="3.40.50.300">
    <property type="entry name" value="P-loop containing nucleotide triphosphate hydrolases"/>
    <property type="match status" value="1"/>
</dbReference>
<dbReference type="HOGENOM" id="CLU_087829_2_2_6"/>
<evidence type="ECO:0000256" key="8">
    <source>
        <dbReference type="ARBA" id="ARBA00022840"/>
    </source>
</evidence>
<evidence type="ECO:0000256" key="6">
    <source>
        <dbReference type="ARBA" id="ARBA00022723"/>
    </source>
</evidence>
<keyword evidence="8" id="KW-0067">ATP-binding</keyword>
<accession>A4BEB0</accession>
<dbReference type="SUPFAM" id="SSF52540">
    <property type="entry name" value="P-loop containing nucleoside triphosphate hydrolases"/>
    <property type="match status" value="1"/>
</dbReference>
<dbReference type="Proteomes" id="UP000005953">
    <property type="component" value="Unassembled WGS sequence"/>
</dbReference>
<comment type="similarity">
    <text evidence="2">Belongs to the TsaE family.</text>
</comment>
<protein>
    <recommendedName>
        <fullName evidence="3">tRNA threonylcarbamoyladenosine biosynthesis protein TsaE</fullName>
    </recommendedName>
    <alternativeName>
        <fullName evidence="10">t(6)A37 threonylcarbamoyladenosine biosynthesis protein TsaE</fullName>
    </alternativeName>
</protein>
<dbReference type="GO" id="GO:0002949">
    <property type="term" value="P:tRNA threonylcarbamoyladenosine modification"/>
    <property type="evidence" value="ECO:0007669"/>
    <property type="project" value="InterPro"/>
</dbReference>
<evidence type="ECO:0000256" key="9">
    <source>
        <dbReference type="ARBA" id="ARBA00022842"/>
    </source>
</evidence>
<comment type="caution">
    <text evidence="11">The sequence shown here is derived from an EMBL/GenBank/DDBJ whole genome shotgun (WGS) entry which is preliminary data.</text>
</comment>
<evidence type="ECO:0000256" key="4">
    <source>
        <dbReference type="ARBA" id="ARBA00022490"/>
    </source>
</evidence>
<dbReference type="InterPro" id="IPR003442">
    <property type="entry name" value="T6A_TsaE"/>
</dbReference>
<gene>
    <name evidence="11" type="ORF">MED297_12692</name>
</gene>
<dbReference type="AlphaFoldDB" id="A4BEB0"/>
<dbReference type="GO" id="GO:0046872">
    <property type="term" value="F:metal ion binding"/>
    <property type="evidence" value="ECO:0007669"/>
    <property type="project" value="UniProtKB-KW"/>
</dbReference>
<evidence type="ECO:0000256" key="2">
    <source>
        <dbReference type="ARBA" id="ARBA00007599"/>
    </source>
</evidence>
<dbReference type="InterPro" id="IPR027417">
    <property type="entry name" value="P-loop_NTPase"/>
</dbReference>
<dbReference type="STRING" id="314283.MED297_12692"/>
<keyword evidence="4" id="KW-0963">Cytoplasm</keyword>
<keyword evidence="12" id="KW-1185">Reference proteome</keyword>
<dbReference type="NCBIfam" id="TIGR00150">
    <property type="entry name" value="T6A_YjeE"/>
    <property type="match status" value="1"/>
</dbReference>
<evidence type="ECO:0000313" key="11">
    <source>
        <dbReference type="EMBL" id="EAR09588.1"/>
    </source>
</evidence>
<evidence type="ECO:0000256" key="5">
    <source>
        <dbReference type="ARBA" id="ARBA00022694"/>
    </source>
</evidence>
<evidence type="ECO:0000256" key="7">
    <source>
        <dbReference type="ARBA" id="ARBA00022741"/>
    </source>
</evidence>
<keyword evidence="7" id="KW-0547">Nucleotide-binding</keyword>
<organism evidence="11 12">
    <name type="scientific">Reinekea blandensis MED297</name>
    <dbReference type="NCBI Taxonomy" id="314283"/>
    <lineage>
        <taxon>Bacteria</taxon>
        <taxon>Pseudomonadati</taxon>
        <taxon>Pseudomonadota</taxon>
        <taxon>Gammaproteobacteria</taxon>
        <taxon>Oceanospirillales</taxon>
        <taxon>Saccharospirillaceae</taxon>
        <taxon>Reinekea</taxon>
    </lineage>
</organism>
<sequence length="173" mass="19409">MIHSAAFASGLLSSFFVKNVFDEEQMMPFGGVLGHCCRGGSVIYLDGTLGMGKTTLSRALIQGLGWTDRVKSPTYTLYEQYDLPDVQVCHFDLYRLSDPEELEFLGIRDLDSQRSIWLIEWPEKGDGYLPPADIRLTLAPGTEDDNRTLSLDGLTMRGQQQVQAVSEQLWGWV</sequence>
<evidence type="ECO:0000256" key="10">
    <source>
        <dbReference type="ARBA" id="ARBA00032441"/>
    </source>
</evidence>
<keyword evidence="6" id="KW-0479">Metal-binding</keyword>